<organism evidence="2 3">
    <name type="scientific">Rubus argutus</name>
    <name type="common">Southern blackberry</name>
    <dbReference type="NCBI Taxonomy" id="59490"/>
    <lineage>
        <taxon>Eukaryota</taxon>
        <taxon>Viridiplantae</taxon>
        <taxon>Streptophyta</taxon>
        <taxon>Embryophyta</taxon>
        <taxon>Tracheophyta</taxon>
        <taxon>Spermatophyta</taxon>
        <taxon>Magnoliopsida</taxon>
        <taxon>eudicotyledons</taxon>
        <taxon>Gunneridae</taxon>
        <taxon>Pentapetalae</taxon>
        <taxon>rosids</taxon>
        <taxon>fabids</taxon>
        <taxon>Rosales</taxon>
        <taxon>Rosaceae</taxon>
        <taxon>Rosoideae</taxon>
        <taxon>Rosoideae incertae sedis</taxon>
        <taxon>Rubus</taxon>
    </lineage>
</organism>
<comment type="caution">
    <text evidence="2">The sequence shown here is derived from an EMBL/GenBank/DDBJ whole genome shotgun (WGS) entry which is preliminary data.</text>
</comment>
<evidence type="ECO:0000313" key="3">
    <source>
        <dbReference type="Proteomes" id="UP001457282"/>
    </source>
</evidence>
<name>A0AAW1WE42_RUBAR</name>
<accession>A0AAW1WE42</accession>
<reference evidence="2 3" key="1">
    <citation type="journal article" date="2023" name="G3 (Bethesda)">
        <title>A chromosome-length genome assembly and annotation of blackberry (Rubus argutus, cv. 'Hillquist').</title>
        <authorList>
            <person name="Bruna T."/>
            <person name="Aryal R."/>
            <person name="Dudchenko O."/>
            <person name="Sargent D.J."/>
            <person name="Mead D."/>
            <person name="Buti M."/>
            <person name="Cavallini A."/>
            <person name="Hytonen T."/>
            <person name="Andres J."/>
            <person name="Pham M."/>
            <person name="Weisz D."/>
            <person name="Mascagni F."/>
            <person name="Usai G."/>
            <person name="Natali L."/>
            <person name="Bassil N."/>
            <person name="Fernandez G.E."/>
            <person name="Lomsadze A."/>
            <person name="Armour M."/>
            <person name="Olukolu B."/>
            <person name="Poorten T."/>
            <person name="Britton C."/>
            <person name="Davik J."/>
            <person name="Ashrafi H."/>
            <person name="Aiden E.L."/>
            <person name="Borodovsky M."/>
            <person name="Worthington M."/>
        </authorList>
    </citation>
    <scope>NUCLEOTIDE SEQUENCE [LARGE SCALE GENOMIC DNA]</scope>
    <source>
        <strain evidence="2">PI 553951</strain>
    </source>
</reference>
<dbReference type="AlphaFoldDB" id="A0AAW1WE42"/>
<gene>
    <name evidence="2" type="ORF">M0R45_030420</name>
</gene>
<evidence type="ECO:0000313" key="2">
    <source>
        <dbReference type="EMBL" id="KAK9921928.1"/>
    </source>
</evidence>
<keyword evidence="3" id="KW-1185">Reference proteome</keyword>
<feature type="region of interest" description="Disordered" evidence="1">
    <location>
        <begin position="1"/>
        <end position="142"/>
    </location>
</feature>
<dbReference type="EMBL" id="JBEDUW010000006">
    <property type="protein sequence ID" value="KAK9921928.1"/>
    <property type="molecule type" value="Genomic_DNA"/>
</dbReference>
<sequence length="142" mass="15578">MYLQISQATTAPPNPSTSSSVASPFHTQTPMDIFFSPNPTERSSKLRCSSRLSSPPPVHHHGCHHSSSQQSLTTDHHEKLNRELCSNSQPHTSNSPIDPSFINCRPSIPNPCSPRARAHSPIHHSSCQHRTTAAPPRQLAQP</sequence>
<protein>
    <submittedName>
        <fullName evidence="2">Uncharacterized protein</fullName>
    </submittedName>
</protein>
<evidence type="ECO:0000256" key="1">
    <source>
        <dbReference type="SAM" id="MobiDB-lite"/>
    </source>
</evidence>
<dbReference type="Proteomes" id="UP001457282">
    <property type="component" value="Unassembled WGS sequence"/>
</dbReference>
<feature type="compositionally biased region" description="Low complexity" evidence="1">
    <location>
        <begin position="1"/>
        <end position="24"/>
    </location>
</feature>
<feature type="compositionally biased region" description="Polar residues" evidence="1">
    <location>
        <begin position="84"/>
        <end position="97"/>
    </location>
</feature>
<proteinExistence type="predicted"/>